<evidence type="ECO:0000313" key="1">
    <source>
        <dbReference type="EMBL" id="CZT15580.1"/>
    </source>
</evidence>
<dbReference type="InterPro" id="IPR036388">
    <property type="entry name" value="WH-like_DNA-bd_sf"/>
</dbReference>
<reference evidence="1 2" key="1">
    <citation type="submission" date="2016-03" db="EMBL/GenBank/DDBJ databases">
        <authorList>
            <person name="Ploux O."/>
        </authorList>
    </citation>
    <scope>NUCLEOTIDE SEQUENCE [LARGE SCALE GENOMIC DNA]</scope>
    <source>
        <strain evidence="1 2">URUG2</strain>
    </source>
</reference>
<dbReference type="GeneID" id="35596686"/>
<organism evidence="1 2">
    <name type="scientific">Ramularia collo-cygni</name>
    <dbReference type="NCBI Taxonomy" id="112498"/>
    <lineage>
        <taxon>Eukaryota</taxon>
        <taxon>Fungi</taxon>
        <taxon>Dikarya</taxon>
        <taxon>Ascomycota</taxon>
        <taxon>Pezizomycotina</taxon>
        <taxon>Dothideomycetes</taxon>
        <taxon>Dothideomycetidae</taxon>
        <taxon>Mycosphaerellales</taxon>
        <taxon>Mycosphaerellaceae</taxon>
        <taxon>Ramularia</taxon>
    </lineage>
</organism>
<keyword evidence="2" id="KW-1185">Reference proteome</keyword>
<dbReference type="EMBL" id="FJUY01000001">
    <property type="protein sequence ID" value="CZT15580.1"/>
    <property type="molecule type" value="Genomic_DNA"/>
</dbReference>
<protein>
    <submittedName>
        <fullName evidence="1">Uncharacterized protein</fullName>
    </submittedName>
</protein>
<accession>A0A2D3USF3</accession>
<dbReference type="OrthoDB" id="3642124at2759"/>
<gene>
    <name evidence="1" type="ORF">RCC_01431</name>
</gene>
<dbReference type="AlphaFoldDB" id="A0A2D3USF3"/>
<dbReference type="RefSeq" id="XP_023622476.1">
    <property type="nucleotide sequence ID" value="XM_023766708.1"/>
</dbReference>
<sequence>MAKQPQPAAKPSPSPCSAKGVDLNSLRATALPSIVFKPARKHDFPVVVLTARNPVAICIMIKQWLLDQLNPFLEKDDHLLRIEPLEVFQLEPRRTGSLILLEDAAHIEDAEHKGRSDGIPIAIFALLMPKDPRVRFFYIQGPITPLLNRLASELCISETARVIKPTPHLHDNVDATPDHHCRIYTWLQEAFLSAIAIPDHKDYANAVSMTDYAPFIKEGEDDLAMAKLQSCDVLYATKDEPTDLSDDRYVFALHKAERVLAAALGLRCGEYLLIKRHFFRAFKDDVLYNEKKLLKNAKVRTEYAHAQWLEKFYEWKLTRAKRLVAGWREVGFLEEDRIRAWIRSGGQFELGEHYDEE</sequence>
<proteinExistence type="predicted"/>
<evidence type="ECO:0000313" key="2">
    <source>
        <dbReference type="Proteomes" id="UP000225277"/>
    </source>
</evidence>
<name>A0A2D3USF3_9PEZI</name>
<dbReference type="Proteomes" id="UP000225277">
    <property type="component" value="Unassembled WGS sequence"/>
</dbReference>
<dbReference type="Gene3D" id="1.10.10.10">
    <property type="entry name" value="Winged helix-like DNA-binding domain superfamily/Winged helix DNA-binding domain"/>
    <property type="match status" value="1"/>
</dbReference>